<dbReference type="GO" id="GO:0004984">
    <property type="term" value="F:olfactory receptor activity"/>
    <property type="evidence" value="ECO:0007669"/>
    <property type="project" value="InterPro"/>
</dbReference>
<evidence type="ECO:0000256" key="4">
    <source>
        <dbReference type="ARBA" id="ARBA00022725"/>
    </source>
</evidence>
<evidence type="ECO:0000256" key="8">
    <source>
        <dbReference type="ARBA" id="ARBA00023170"/>
    </source>
</evidence>
<keyword evidence="11" id="KW-1003">Cell membrane</keyword>
<organism evidence="13 14">
    <name type="scientific">Chrysemys picta bellii</name>
    <name type="common">Western painted turtle</name>
    <name type="synonym">Emys bellii</name>
    <dbReference type="NCBI Taxonomy" id="8478"/>
    <lineage>
        <taxon>Eukaryota</taxon>
        <taxon>Metazoa</taxon>
        <taxon>Chordata</taxon>
        <taxon>Craniata</taxon>
        <taxon>Vertebrata</taxon>
        <taxon>Euteleostomi</taxon>
        <taxon>Archelosauria</taxon>
        <taxon>Testudinata</taxon>
        <taxon>Testudines</taxon>
        <taxon>Cryptodira</taxon>
        <taxon>Durocryptodira</taxon>
        <taxon>Testudinoidea</taxon>
        <taxon>Emydidae</taxon>
        <taxon>Chrysemys</taxon>
    </lineage>
</organism>
<evidence type="ECO:0000256" key="9">
    <source>
        <dbReference type="ARBA" id="ARBA00023224"/>
    </source>
</evidence>
<evidence type="ECO:0000259" key="12">
    <source>
        <dbReference type="PROSITE" id="PS50262"/>
    </source>
</evidence>
<evidence type="ECO:0000256" key="2">
    <source>
        <dbReference type="ARBA" id="ARBA00022606"/>
    </source>
</evidence>
<keyword evidence="9 10" id="KW-0807">Transducer</keyword>
<feature type="transmembrane region" description="Helical" evidence="11">
    <location>
        <begin position="41"/>
        <end position="65"/>
    </location>
</feature>
<feature type="domain" description="G-protein coupled receptors family 1 profile" evidence="12">
    <location>
        <begin position="55"/>
        <end position="305"/>
    </location>
</feature>
<dbReference type="GO" id="GO:0005886">
    <property type="term" value="C:plasma membrane"/>
    <property type="evidence" value="ECO:0007669"/>
    <property type="project" value="UniProtKB-SubCell"/>
</dbReference>
<dbReference type="Ensembl" id="ENSCPBT00000036369.1">
    <property type="protein sequence ID" value="ENSCPBP00000030899.1"/>
    <property type="gene ID" value="ENSCPBG00000021725.1"/>
</dbReference>
<keyword evidence="4 11" id="KW-0552">Olfaction</keyword>
<dbReference type="InterPro" id="IPR000276">
    <property type="entry name" value="GPCR_Rhodpsn"/>
</dbReference>
<proteinExistence type="inferred from homology"/>
<evidence type="ECO:0000256" key="1">
    <source>
        <dbReference type="ARBA" id="ARBA00004141"/>
    </source>
</evidence>
<evidence type="ECO:0000256" key="5">
    <source>
        <dbReference type="ARBA" id="ARBA00022989"/>
    </source>
</evidence>
<dbReference type="SUPFAM" id="SSF81321">
    <property type="entry name" value="Family A G protein-coupled receptor-like"/>
    <property type="match status" value="1"/>
</dbReference>
<feature type="transmembrane region" description="Helical" evidence="11">
    <location>
        <begin position="74"/>
        <end position="96"/>
    </location>
</feature>
<feature type="transmembrane region" description="Helical" evidence="11">
    <location>
        <begin position="287"/>
        <end position="307"/>
    </location>
</feature>
<gene>
    <name evidence="13" type="primary">LOC101943184</name>
</gene>
<accession>A0A8C3PBR7</accession>
<keyword evidence="14" id="KW-1185">Reference proteome</keyword>
<name>A0A8C3PBR7_CHRPI</name>
<keyword evidence="2 11" id="KW-0716">Sensory transduction</keyword>
<dbReference type="Gene3D" id="1.20.1070.10">
    <property type="entry name" value="Rhodopsin 7-helix transmembrane proteins"/>
    <property type="match status" value="1"/>
</dbReference>
<dbReference type="InterPro" id="IPR017452">
    <property type="entry name" value="GPCR_Rhodpsn_7TM"/>
</dbReference>
<dbReference type="PRINTS" id="PR00245">
    <property type="entry name" value="OLFACTORYR"/>
</dbReference>
<dbReference type="GO" id="GO:0071396">
    <property type="term" value="P:cellular response to lipid"/>
    <property type="evidence" value="ECO:0007669"/>
    <property type="project" value="UniProtKB-ARBA"/>
</dbReference>
<evidence type="ECO:0000256" key="7">
    <source>
        <dbReference type="ARBA" id="ARBA00023136"/>
    </source>
</evidence>
<dbReference type="PROSITE" id="PS50262">
    <property type="entry name" value="G_PROTEIN_RECEP_F1_2"/>
    <property type="match status" value="1"/>
</dbReference>
<dbReference type="CDD" id="cd15222">
    <property type="entry name" value="7tmA_OR51-like"/>
    <property type="match status" value="1"/>
</dbReference>
<dbReference type="AlphaFoldDB" id="A0A8C3PBR7"/>
<dbReference type="InterPro" id="IPR000725">
    <property type="entry name" value="Olfact_rcpt"/>
</dbReference>
<evidence type="ECO:0000313" key="14">
    <source>
        <dbReference type="Proteomes" id="UP000694380"/>
    </source>
</evidence>
<comment type="similarity">
    <text evidence="10">Belongs to the G-protein coupled receptor 1 family.</text>
</comment>
<dbReference type="OMA" id="FCFNYHH"/>
<protein>
    <recommendedName>
        <fullName evidence="11">Olfactory receptor</fullName>
    </recommendedName>
</protein>
<dbReference type="Proteomes" id="UP000694380">
    <property type="component" value="Unplaced"/>
</dbReference>
<evidence type="ECO:0000313" key="13">
    <source>
        <dbReference type="Ensembl" id="ENSCPBP00000030899.1"/>
    </source>
</evidence>
<feature type="transmembrane region" description="Helical" evidence="11">
    <location>
        <begin position="155"/>
        <end position="177"/>
    </location>
</feature>
<dbReference type="InterPro" id="IPR050402">
    <property type="entry name" value="OR51/52/56-like"/>
</dbReference>
<evidence type="ECO:0000256" key="11">
    <source>
        <dbReference type="RuleBase" id="RU363047"/>
    </source>
</evidence>
<feature type="transmembrane region" description="Helical" evidence="11">
    <location>
        <begin position="116"/>
        <end position="134"/>
    </location>
</feature>
<reference evidence="13" key="2">
    <citation type="submission" date="2025-09" db="UniProtKB">
        <authorList>
            <consortium name="Ensembl"/>
        </authorList>
    </citation>
    <scope>IDENTIFICATION</scope>
</reference>
<feature type="transmembrane region" description="Helical" evidence="11">
    <location>
        <begin position="210"/>
        <end position="232"/>
    </location>
</feature>
<comment type="subcellular location">
    <subcellularLocation>
        <location evidence="11">Cell membrane</location>
        <topology evidence="11">Multi-pass membrane protein</topology>
    </subcellularLocation>
    <subcellularLocation>
        <location evidence="1">Membrane</location>
        <topology evidence="1">Multi-pass membrane protein</topology>
    </subcellularLocation>
</comment>
<evidence type="ECO:0000256" key="10">
    <source>
        <dbReference type="RuleBase" id="RU000688"/>
    </source>
</evidence>
<keyword evidence="5 11" id="KW-1133">Transmembrane helix</keyword>
<keyword evidence="3 10" id="KW-0812">Transmembrane</keyword>
<feature type="transmembrane region" description="Helical" evidence="11">
    <location>
        <begin position="253"/>
        <end position="275"/>
    </location>
</feature>
<evidence type="ECO:0000256" key="6">
    <source>
        <dbReference type="ARBA" id="ARBA00023040"/>
    </source>
</evidence>
<dbReference type="FunFam" id="1.20.1070.10:FF:000002">
    <property type="entry name" value="Olfactory receptor"/>
    <property type="match status" value="1"/>
</dbReference>
<dbReference type="PRINTS" id="PR00237">
    <property type="entry name" value="GPCRRHODOPSN"/>
</dbReference>
<sequence>STGTSLQPQLLIMVDFNSTSFHPATFQLTGFPGQEADHHWISIPFCVVYITAIVGNCTVLCIIWAERRLHQPMYLFLCMLSVNDLGMSLSTLPTVLGIFCFDVTDVAFDACLAQMFFIHSFSNMGSGILLAMSFDRFVAICDPLRYAAILTNPRIVRIGLAVVIRSFSVVLPLPILIKRLPFCRNVLSHAYCLHPDMMRLACADTIINNIYGLFAILVTYGLDSVFIILSYVKILRSVFNIASYEQRLTALNTCVSHICAVLLFYVPIIAVSIMHRFGGNAPRLVHILLSYAYLFVPPVLNPIVYSVKTKEIRKGISRIFSRDLL</sequence>
<dbReference type="PANTHER" id="PTHR26450:SF104">
    <property type="entry name" value="OLFACTORY RECEPTOR"/>
    <property type="match status" value="1"/>
</dbReference>
<keyword evidence="6 10" id="KW-0297">G-protein coupled receptor</keyword>
<dbReference type="GO" id="GO:0004930">
    <property type="term" value="F:G protein-coupled receptor activity"/>
    <property type="evidence" value="ECO:0007669"/>
    <property type="project" value="UniProtKB-KW"/>
</dbReference>
<dbReference type="PROSITE" id="PS00237">
    <property type="entry name" value="G_PROTEIN_RECEP_F1_1"/>
    <property type="match status" value="1"/>
</dbReference>
<dbReference type="PANTHER" id="PTHR26450">
    <property type="entry name" value="OLFACTORY RECEPTOR 56B1-RELATED"/>
    <property type="match status" value="1"/>
</dbReference>
<dbReference type="GeneTree" id="ENSGT01150000286908"/>
<dbReference type="Pfam" id="PF13853">
    <property type="entry name" value="7tm_4"/>
    <property type="match status" value="1"/>
</dbReference>
<reference evidence="13" key="1">
    <citation type="submission" date="2025-08" db="UniProtKB">
        <authorList>
            <consortium name="Ensembl"/>
        </authorList>
    </citation>
    <scope>IDENTIFICATION</scope>
</reference>
<keyword evidence="8 10" id="KW-0675">Receptor</keyword>
<evidence type="ECO:0000256" key="3">
    <source>
        <dbReference type="ARBA" id="ARBA00022692"/>
    </source>
</evidence>
<keyword evidence="7 11" id="KW-0472">Membrane</keyword>